<sequence length="241" mass="27622">ERWVVQRLFKVPDKWRDIDAYNPIISIEKYSDVVKVTTTYNTDYGELVVEYFQRDGCTLKHNIIFKNTSDLTETFRVIQKWAGIVGAKCNGKDIPVIEDVSYLAFHDSDKPKKKFNISENLYSMIFNPDGSEKTDQCLQRPVRIEAHVQGMKTDFIYGNWVLAQDESLEIDPDTATLDNPAEDGIARSYAYNGSYGKHTDEFGSGLGVIGFYDEYDNIFRVYAEWDISSIPDGATITLVWF</sequence>
<feature type="non-terminal residue" evidence="1">
    <location>
        <position position="241"/>
    </location>
</feature>
<dbReference type="EMBL" id="BARW01032559">
    <property type="protein sequence ID" value="GAJ14394.1"/>
    <property type="molecule type" value="Genomic_DNA"/>
</dbReference>
<dbReference type="AlphaFoldDB" id="X1UA76"/>
<accession>X1UA76</accession>
<feature type="non-terminal residue" evidence="1">
    <location>
        <position position="1"/>
    </location>
</feature>
<gene>
    <name evidence="1" type="ORF">S12H4_51510</name>
</gene>
<evidence type="ECO:0000313" key="1">
    <source>
        <dbReference type="EMBL" id="GAJ14394.1"/>
    </source>
</evidence>
<reference evidence="1" key="1">
    <citation type="journal article" date="2014" name="Front. Microbiol.">
        <title>High frequency of phylogenetically diverse reductive dehalogenase-homologous genes in deep subseafloor sedimentary metagenomes.</title>
        <authorList>
            <person name="Kawai M."/>
            <person name="Futagami T."/>
            <person name="Toyoda A."/>
            <person name="Takaki Y."/>
            <person name="Nishi S."/>
            <person name="Hori S."/>
            <person name="Arai W."/>
            <person name="Tsubouchi T."/>
            <person name="Morono Y."/>
            <person name="Uchiyama I."/>
            <person name="Ito T."/>
            <person name="Fujiyama A."/>
            <person name="Inagaki F."/>
            <person name="Takami H."/>
        </authorList>
    </citation>
    <scope>NUCLEOTIDE SEQUENCE</scope>
    <source>
        <strain evidence="1">Expedition CK06-06</strain>
    </source>
</reference>
<protein>
    <submittedName>
        <fullName evidence="1">Uncharacterized protein</fullName>
    </submittedName>
</protein>
<comment type="caution">
    <text evidence="1">The sequence shown here is derived from an EMBL/GenBank/DDBJ whole genome shotgun (WGS) entry which is preliminary data.</text>
</comment>
<organism evidence="1">
    <name type="scientific">marine sediment metagenome</name>
    <dbReference type="NCBI Taxonomy" id="412755"/>
    <lineage>
        <taxon>unclassified sequences</taxon>
        <taxon>metagenomes</taxon>
        <taxon>ecological metagenomes</taxon>
    </lineage>
</organism>
<name>X1UA76_9ZZZZ</name>
<proteinExistence type="predicted"/>